<keyword evidence="1" id="KW-0472">Membrane</keyword>
<feature type="transmembrane region" description="Helical" evidence="1">
    <location>
        <begin position="102"/>
        <end position="124"/>
    </location>
</feature>
<dbReference type="EMBL" id="MHQC01000048">
    <property type="protein sequence ID" value="OGZ93862.1"/>
    <property type="molecule type" value="Genomic_DNA"/>
</dbReference>
<protein>
    <submittedName>
        <fullName evidence="2">Uncharacterized protein</fullName>
    </submittedName>
</protein>
<proteinExistence type="predicted"/>
<sequence>MLYVLISILTISVIAGSPVLALSGLGGGWLGLLQFITGLVLFGFGLYLINVVYVGELLYTSKLVGGILLALLGVALSLLPILMLISLMFFSDDAGDRSGFLLLMGSIVWGVFGWLFIMLSLACFESAGVKWVKNLTAYE</sequence>
<evidence type="ECO:0000256" key="1">
    <source>
        <dbReference type="SAM" id="Phobius"/>
    </source>
</evidence>
<feature type="transmembrane region" description="Helical" evidence="1">
    <location>
        <begin position="67"/>
        <end position="90"/>
    </location>
</feature>
<evidence type="ECO:0000313" key="2">
    <source>
        <dbReference type="EMBL" id="OGZ93862.1"/>
    </source>
</evidence>
<organism evidence="2 3">
    <name type="scientific">Candidatus Sungbacteria bacterium RIFCSPHIGHO2_01_FULL_47_32</name>
    <dbReference type="NCBI Taxonomy" id="1802264"/>
    <lineage>
        <taxon>Bacteria</taxon>
        <taxon>Candidatus Sungiibacteriota</taxon>
    </lineage>
</organism>
<evidence type="ECO:0000313" key="3">
    <source>
        <dbReference type="Proteomes" id="UP000177152"/>
    </source>
</evidence>
<keyword evidence="1" id="KW-1133">Transmembrane helix</keyword>
<comment type="caution">
    <text evidence="2">The sequence shown here is derived from an EMBL/GenBank/DDBJ whole genome shotgun (WGS) entry which is preliminary data.</text>
</comment>
<gene>
    <name evidence="2" type="ORF">A2633_00130</name>
</gene>
<reference evidence="2 3" key="1">
    <citation type="journal article" date="2016" name="Nat. Commun.">
        <title>Thousands of microbial genomes shed light on interconnected biogeochemical processes in an aquifer system.</title>
        <authorList>
            <person name="Anantharaman K."/>
            <person name="Brown C.T."/>
            <person name="Hug L.A."/>
            <person name="Sharon I."/>
            <person name="Castelle C.J."/>
            <person name="Probst A.J."/>
            <person name="Thomas B.C."/>
            <person name="Singh A."/>
            <person name="Wilkins M.J."/>
            <person name="Karaoz U."/>
            <person name="Brodie E.L."/>
            <person name="Williams K.H."/>
            <person name="Hubbard S.S."/>
            <person name="Banfield J.F."/>
        </authorList>
    </citation>
    <scope>NUCLEOTIDE SEQUENCE [LARGE SCALE GENOMIC DNA]</scope>
</reference>
<keyword evidence="1" id="KW-0812">Transmembrane</keyword>
<dbReference type="AlphaFoldDB" id="A0A1G2K361"/>
<name>A0A1G2K361_9BACT</name>
<feature type="transmembrane region" description="Helical" evidence="1">
    <location>
        <begin position="31"/>
        <end position="55"/>
    </location>
</feature>
<dbReference type="Proteomes" id="UP000177152">
    <property type="component" value="Unassembled WGS sequence"/>
</dbReference>
<accession>A0A1G2K361</accession>